<evidence type="ECO:0000256" key="2">
    <source>
        <dbReference type="ARBA" id="ARBA00022801"/>
    </source>
</evidence>
<evidence type="ECO:0000256" key="1">
    <source>
        <dbReference type="ARBA" id="ARBA00006096"/>
    </source>
</evidence>
<evidence type="ECO:0000313" key="4">
    <source>
        <dbReference type="EMBL" id="SKA38146.1"/>
    </source>
</evidence>
<keyword evidence="5" id="KW-1185">Reference proteome</keyword>
<dbReference type="STRING" id="1122192.SAMN02745673_04796"/>
<name>A0A1T4TCN3_9ACTN</name>
<dbReference type="GO" id="GO:0000270">
    <property type="term" value="P:peptidoglycan metabolic process"/>
    <property type="evidence" value="ECO:0007669"/>
    <property type="project" value="TreeGrafter"/>
</dbReference>
<keyword evidence="4" id="KW-0645">Protease</keyword>
<evidence type="ECO:0000313" key="5">
    <source>
        <dbReference type="Proteomes" id="UP000190637"/>
    </source>
</evidence>
<organism evidence="4 5">
    <name type="scientific">Marinactinospora thermotolerans DSM 45154</name>
    <dbReference type="NCBI Taxonomy" id="1122192"/>
    <lineage>
        <taxon>Bacteria</taxon>
        <taxon>Bacillati</taxon>
        <taxon>Actinomycetota</taxon>
        <taxon>Actinomycetes</taxon>
        <taxon>Streptosporangiales</taxon>
        <taxon>Nocardiopsidaceae</taxon>
        <taxon>Marinactinospora</taxon>
    </lineage>
</organism>
<dbReference type="GO" id="GO:0004185">
    <property type="term" value="F:serine-type carboxypeptidase activity"/>
    <property type="evidence" value="ECO:0007669"/>
    <property type="project" value="InterPro"/>
</dbReference>
<dbReference type="Gene3D" id="3.40.710.10">
    <property type="entry name" value="DD-peptidase/beta-lactamase superfamily"/>
    <property type="match status" value="2"/>
</dbReference>
<comment type="similarity">
    <text evidence="1">Belongs to the peptidase S13 family.</text>
</comment>
<dbReference type="PANTHER" id="PTHR30023:SF0">
    <property type="entry name" value="PENICILLIN-SENSITIVE CARBOXYPEPTIDASE A"/>
    <property type="match status" value="1"/>
</dbReference>
<dbReference type="PANTHER" id="PTHR30023">
    <property type="entry name" value="D-ALANYL-D-ALANINE CARBOXYPEPTIDASE"/>
    <property type="match status" value="1"/>
</dbReference>
<dbReference type="PRINTS" id="PR00922">
    <property type="entry name" value="DADACBPTASE3"/>
</dbReference>
<dbReference type="InterPro" id="IPR000667">
    <property type="entry name" value="Peptidase_S13"/>
</dbReference>
<accession>A0A1T4TCN3</accession>
<gene>
    <name evidence="4" type="ORF">SAMN02745673_04796</name>
</gene>
<reference evidence="4 5" key="1">
    <citation type="submission" date="2017-02" db="EMBL/GenBank/DDBJ databases">
        <authorList>
            <person name="Peterson S.W."/>
        </authorList>
    </citation>
    <scope>NUCLEOTIDE SEQUENCE [LARGE SCALE GENOMIC DNA]</scope>
    <source>
        <strain evidence="4 5">DSM 45154</strain>
    </source>
</reference>
<dbReference type="InterPro" id="IPR012338">
    <property type="entry name" value="Beta-lactam/transpept-like"/>
</dbReference>
<dbReference type="Pfam" id="PF02113">
    <property type="entry name" value="Peptidase_S13"/>
    <property type="match status" value="1"/>
</dbReference>
<dbReference type="Proteomes" id="UP000190637">
    <property type="component" value="Unassembled WGS sequence"/>
</dbReference>
<proteinExistence type="inferred from homology"/>
<dbReference type="OrthoDB" id="9802627at2"/>
<dbReference type="RefSeq" id="WP_078764011.1">
    <property type="nucleotide sequence ID" value="NZ_FUWS01000018.1"/>
</dbReference>
<evidence type="ECO:0000256" key="3">
    <source>
        <dbReference type="SAM" id="MobiDB-lite"/>
    </source>
</evidence>
<dbReference type="Gene3D" id="3.50.80.20">
    <property type="entry name" value="D-Ala-D-Ala carboxypeptidase C, peptidase S13"/>
    <property type="match status" value="1"/>
</dbReference>
<feature type="compositionally biased region" description="Low complexity" evidence="3">
    <location>
        <begin position="35"/>
        <end position="49"/>
    </location>
</feature>
<sequence>MPIASRPSAPRGALPVFLALLTAIGVAGPLAAPAHASPTAPAAAPATPAAFPPPPGGVADLRADIDTLLRHSSLEGADSGVVVRGLGRDDLLYAHAARSPLVPASTTKLLTAAAALEVLGPDHRFTTTVEAGTAPSRGVVKGDLYLVGTGDPTLTPAAYDELAADIAAAGVHEVTGDLVADDTRFDDQRLVDDWEADDEPYYYAAQISALTVAANEDYDTGVTEVTVRPGPAEGAPVAVDVGPATGYLDVDSDARTGAAGSPDTLEVTRAPGTNTLTVTGSLPADGAAFSGLRTVHEPTDYAAHVFAQALADHGVEVHGTITRGTAPAATAELARRESMELADLLVPFMKLSNNGHAEILVKAIGHEAAGEGSWAAGLAEVEAAAAGIGVKPRGLHLNDGSGLSRSNRMTAAFVVELLAQARDEPWFDVWRASLPVAGHPDRMTGGTLAGRMRGTAAEGNVRAKTGTLTGVSALSGYVTAANGEELAFAVVNNGYPGAAPRGVQDAIAVRLAEFSRSGPVPSSLFPVPPQGPWDGGRHATEDLECSWAGAC</sequence>
<feature type="region of interest" description="Disordered" evidence="3">
    <location>
        <begin position="35"/>
        <end position="57"/>
    </location>
</feature>
<dbReference type="GO" id="GO:0006508">
    <property type="term" value="P:proteolysis"/>
    <property type="evidence" value="ECO:0007669"/>
    <property type="project" value="InterPro"/>
</dbReference>
<keyword evidence="2" id="KW-0378">Hydrolase</keyword>
<dbReference type="NCBIfam" id="TIGR00666">
    <property type="entry name" value="PBP4"/>
    <property type="match status" value="1"/>
</dbReference>
<dbReference type="EMBL" id="FUWS01000018">
    <property type="protein sequence ID" value="SKA38146.1"/>
    <property type="molecule type" value="Genomic_DNA"/>
</dbReference>
<keyword evidence="4" id="KW-0121">Carboxypeptidase</keyword>
<dbReference type="SUPFAM" id="SSF56601">
    <property type="entry name" value="beta-lactamase/transpeptidase-like"/>
    <property type="match status" value="1"/>
</dbReference>
<protein>
    <submittedName>
        <fullName evidence="4">D-alanyl-D-alanine carboxypeptidase / D-alanyl-D-alanine-endopeptidase (Penicillin-binding protein 4)</fullName>
    </submittedName>
</protein>
<dbReference type="AlphaFoldDB" id="A0A1T4TCN3"/>